<dbReference type="PANTHER" id="PTHR36766:SF55">
    <property type="entry name" value="OS11G0492900 PROTEIN"/>
    <property type="match status" value="1"/>
</dbReference>
<evidence type="ECO:0000256" key="2">
    <source>
        <dbReference type="ARBA" id="ARBA00022614"/>
    </source>
</evidence>
<reference evidence="10 11" key="1">
    <citation type="submission" date="2016-09" db="EMBL/GenBank/DDBJ databases">
        <title>The draft genome of Dichanthelium oligosanthes: A C3 panicoid grass species.</title>
        <authorList>
            <person name="Studer A.J."/>
            <person name="Schnable J.C."/>
            <person name="Brutnell T.P."/>
        </authorList>
    </citation>
    <scope>NUCLEOTIDE SEQUENCE [LARGE SCALE GENOMIC DNA]</scope>
    <source>
        <strain evidence="11">cv. Kellogg 1175</strain>
        <tissue evidence="10">Leaf</tissue>
    </source>
</reference>
<dbReference type="AlphaFoldDB" id="A0A1E5W1K9"/>
<dbReference type="OrthoDB" id="748871at2759"/>
<dbReference type="Gene3D" id="3.40.50.300">
    <property type="entry name" value="P-loop containing nucleotide triphosphate hydrolases"/>
    <property type="match status" value="1"/>
</dbReference>
<name>A0A1E5W1K9_9POAL</name>
<keyword evidence="11" id="KW-1185">Reference proteome</keyword>
<gene>
    <name evidence="10" type="ORF">BAE44_0007763</name>
</gene>
<dbReference type="Pfam" id="PF00931">
    <property type="entry name" value="NB-ARC"/>
    <property type="match status" value="1"/>
</dbReference>
<comment type="caution">
    <text evidence="10">The sequence shown here is derived from an EMBL/GenBank/DDBJ whole genome shotgun (WGS) entry which is preliminary data.</text>
</comment>
<evidence type="ECO:0000259" key="9">
    <source>
        <dbReference type="Pfam" id="PF23559"/>
    </source>
</evidence>
<organism evidence="10 11">
    <name type="scientific">Dichanthelium oligosanthes</name>
    <dbReference type="NCBI Taxonomy" id="888268"/>
    <lineage>
        <taxon>Eukaryota</taxon>
        <taxon>Viridiplantae</taxon>
        <taxon>Streptophyta</taxon>
        <taxon>Embryophyta</taxon>
        <taxon>Tracheophyta</taxon>
        <taxon>Spermatophyta</taxon>
        <taxon>Magnoliopsida</taxon>
        <taxon>Liliopsida</taxon>
        <taxon>Poales</taxon>
        <taxon>Poaceae</taxon>
        <taxon>PACMAD clade</taxon>
        <taxon>Panicoideae</taxon>
        <taxon>Panicodae</taxon>
        <taxon>Paniceae</taxon>
        <taxon>Dichantheliinae</taxon>
        <taxon>Dichanthelium</taxon>
    </lineage>
</organism>
<dbReference type="Pfam" id="PF18052">
    <property type="entry name" value="Rx_N"/>
    <property type="match status" value="1"/>
</dbReference>
<dbReference type="InterPro" id="IPR041118">
    <property type="entry name" value="Rx_N"/>
</dbReference>
<dbReference type="InterPro" id="IPR042197">
    <property type="entry name" value="Apaf_helical"/>
</dbReference>
<dbReference type="Pfam" id="PF23559">
    <property type="entry name" value="WHD_DRP"/>
    <property type="match status" value="1"/>
</dbReference>
<feature type="domain" description="NB-ARC" evidence="7">
    <location>
        <begin position="245"/>
        <end position="416"/>
    </location>
</feature>
<dbReference type="GO" id="GO:0006952">
    <property type="term" value="P:defense response"/>
    <property type="evidence" value="ECO:0007669"/>
    <property type="project" value="UniProtKB-KW"/>
</dbReference>
<dbReference type="GO" id="GO:0043531">
    <property type="term" value="F:ADP binding"/>
    <property type="evidence" value="ECO:0007669"/>
    <property type="project" value="InterPro"/>
</dbReference>
<dbReference type="Gene3D" id="1.10.10.10">
    <property type="entry name" value="Winged helix-like DNA-binding domain superfamily/Winged helix DNA-binding domain"/>
    <property type="match status" value="1"/>
</dbReference>
<feature type="domain" description="Disease resistance N-terminal" evidence="8">
    <location>
        <begin position="43"/>
        <end position="94"/>
    </location>
</feature>
<dbReference type="Proteomes" id="UP000095767">
    <property type="component" value="Unassembled WGS sequence"/>
</dbReference>
<sequence>MWRADKDMESVRGTLISLLIISEPGQPGGAEQAQEDHAQDPGTLQDAEEGWNIREESAKLQLRELKEVVYDIEDVVDEYQYEVNRCKAVALEHSACKQKIHEIEVALDNFSFLPLSPGSSTSCATADLRSLETVIQDPLQDAKLWLRELKEVVYSRDEGMLNLPTVEALNRSASFINSSKPERQEYLELLIQARKVTERFNEIIKYSDHFTLSENDGEKHFRHDISSARHTSSVIFEKNILGRDKDKVKIVEKLLSREGENVGSLVSVMAIVGMGGLGKTTLVQLVYNDLRLCQSFDKHAWVYVSEHFDVNAITRNIINSLTKETCEFTELAQLQEKLADEIKDKRVLLVLDDVWNEEGDCWELLCMPMSTARICQIIISSWSEAVARKVQTMPFHRPSCLSFDESWSLFKQVAFVVDQEFDTPAILIEIVKSIAKKCKGLPLAIKTLGNMLRYESDQKIWEDVLESELWDLEQPQNKVLPVLELSFKHMHIYLRRCFLGLSLFLKVHSIYEPKEIRLWKLLDLLHCNGDDDGSETGILYLKELVQRSILQLHDNGIYHLHDLMHDLACFLAVE</sequence>
<feature type="domain" description="Disease resistance protein winged helix" evidence="9">
    <location>
        <begin position="503"/>
        <end position="568"/>
    </location>
</feature>
<dbReference type="PRINTS" id="PR00364">
    <property type="entry name" value="DISEASERSIST"/>
</dbReference>
<dbReference type="InterPro" id="IPR002182">
    <property type="entry name" value="NB-ARC"/>
</dbReference>
<evidence type="ECO:0000259" key="8">
    <source>
        <dbReference type="Pfam" id="PF18052"/>
    </source>
</evidence>
<evidence type="ECO:0000256" key="3">
    <source>
        <dbReference type="ARBA" id="ARBA00022737"/>
    </source>
</evidence>
<dbReference type="Gene3D" id="1.20.5.4130">
    <property type="match status" value="1"/>
</dbReference>
<dbReference type="InterPro" id="IPR058922">
    <property type="entry name" value="WHD_DRP"/>
</dbReference>
<evidence type="ECO:0000256" key="5">
    <source>
        <dbReference type="ARBA" id="ARBA00022821"/>
    </source>
</evidence>
<dbReference type="SUPFAM" id="SSF52540">
    <property type="entry name" value="P-loop containing nucleoside triphosphate hydrolases"/>
    <property type="match status" value="1"/>
</dbReference>
<proteinExistence type="inferred from homology"/>
<dbReference type="Gene3D" id="1.10.8.430">
    <property type="entry name" value="Helical domain of apoptotic protease-activating factors"/>
    <property type="match status" value="1"/>
</dbReference>
<dbReference type="PANTHER" id="PTHR36766">
    <property type="entry name" value="PLANT BROAD-SPECTRUM MILDEW RESISTANCE PROTEIN RPW8"/>
    <property type="match status" value="1"/>
</dbReference>
<evidence type="ECO:0000256" key="1">
    <source>
        <dbReference type="ARBA" id="ARBA00008894"/>
    </source>
</evidence>
<evidence type="ECO:0000313" key="10">
    <source>
        <dbReference type="EMBL" id="OEL31218.1"/>
    </source>
</evidence>
<evidence type="ECO:0000259" key="7">
    <source>
        <dbReference type="Pfam" id="PF00931"/>
    </source>
</evidence>
<dbReference type="FunFam" id="3.40.50.300:FF:001091">
    <property type="entry name" value="Probable disease resistance protein At1g61300"/>
    <property type="match status" value="1"/>
</dbReference>
<evidence type="ECO:0000256" key="4">
    <source>
        <dbReference type="ARBA" id="ARBA00022741"/>
    </source>
</evidence>
<comment type="similarity">
    <text evidence="1">Belongs to the disease resistance NB-LRR family.</text>
</comment>
<evidence type="ECO:0000256" key="6">
    <source>
        <dbReference type="ARBA" id="ARBA00022840"/>
    </source>
</evidence>
<keyword evidence="3" id="KW-0677">Repeat</keyword>
<accession>A0A1E5W1K9</accession>
<protein>
    <submittedName>
        <fullName evidence="10">Putative disease resistance RPP13-like protein 1</fullName>
    </submittedName>
</protein>
<dbReference type="GO" id="GO:0005524">
    <property type="term" value="F:ATP binding"/>
    <property type="evidence" value="ECO:0007669"/>
    <property type="project" value="UniProtKB-KW"/>
</dbReference>
<dbReference type="InterPro" id="IPR036388">
    <property type="entry name" value="WH-like_DNA-bd_sf"/>
</dbReference>
<evidence type="ECO:0000313" key="11">
    <source>
        <dbReference type="Proteomes" id="UP000095767"/>
    </source>
</evidence>
<keyword evidence="6" id="KW-0067">ATP-binding</keyword>
<keyword evidence="4" id="KW-0547">Nucleotide-binding</keyword>
<dbReference type="InterPro" id="IPR027417">
    <property type="entry name" value="P-loop_NTPase"/>
</dbReference>
<keyword evidence="2" id="KW-0433">Leucine-rich repeat</keyword>
<keyword evidence="5" id="KW-0611">Plant defense</keyword>
<dbReference type="EMBL" id="LWDX02023886">
    <property type="protein sequence ID" value="OEL31218.1"/>
    <property type="molecule type" value="Genomic_DNA"/>
</dbReference>